<name>A7S5G9_NEMVE</name>
<organism evidence="1 2">
    <name type="scientific">Nematostella vectensis</name>
    <name type="common">Starlet sea anemone</name>
    <dbReference type="NCBI Taxonomy" id="45351"/>
    <lineage>
        <taxon>Eukaryota</taxon>
        <taxon>Metazoa</taxon>
        <taxon>Cnidaria</taxon>
        <taxon>Anthozoa</taxon>
        <taxon>Hexacorallia</taxon>
        <taxon>Actiniaria</taxon>
        <taxon>Edwardsiidae</taxon>
        <taxon>Nematostella</taxon>
    </lineage>
</organism>
<proteinExistence type="predicted"/>
<gene>
    <name evidence="1" type="ORF">NEMVEDRAFT_v1g242991</name>
</gene>
<dbReference type="STRING" id="45351.A7S5G9"/>
<keyword evidence="2" id="KW-1185">Reference proteome</keyword>
<evidence type="ECO:0000313" key="2">
    <source>
        <dbReference type="Proteomes" id="UP000001593"/>
    </source>
</evidence>
<evidence type="ECO:0000313" key="1">
    <source>
        <dbReference type="EMBL" id="EDO41123.1"/>
    </source>
</evidence>
<reference evidence="1 2" key="1">
    <citation type="journal article" date="2007" name="Science">
        <title>Sea anemone genome reveals ancestral eumetazoan gene repertoire and genomic organization.</title>
        <authorList>
            <person name="Putnam N.H."/>
            <person name="Srivastava M."/>
            <person name="Hellsten U."/>
            <person name="Dirks B."/>
            <person name="Chapman J."/>
            <person name="Salamov A."/>
            <person name="Terry A."/>
            <person name="Shapiro H."/>
            <person name="Lindquist E."/>
            <person name="Kapitonov V.V."/>
            <person name="Jurka J."/>
            <person name="Genikhovich G."/>
            <person name="Grigoriev I.V."/>
            <person name="Lucas S.M."/>
            <person name="Steele R.E."/>
            <person name="Finnerty J.R."/>
            <person name="Technau U."/>
            <person name="Martindale M.Q."/>
            <person name="Rokhsar D.S."/>
        </authorList>
    </citation>
    <scope>NUCLEOTIDE SEQUENCE [LARGE SCALE GENOMIC DNA]</scope>
    <source>
        <strain evidence="2">CH2 X CH6</strain>
    </source>
</reference>
<dbReference type="AlphaFoldDB" id="A7S5G9"/>
<dbReference type="Proteomes" id="UP000001593">
    <property type="component" value="Unassembled WGS sequence"/>
</dbReference>
<dbReference type="HOGENOM" id="CLU_1322305_0_0_1"/>
<dbReference type="EMBL" id="DS469582">
    <property type="protein sequence ID" value="EDO41123.1"/>
    <property type="molecule type" value="Genomic_DNA"/>
</dbReference>
<dbReference type="InParanoid" id="A7S5G9"/>
<protein>
    <submittedName>
        <fullName evidence="1">Uncharacterized protein</fullName>
    </submittedName>
</protein>
<accession>A7S5G9</accession>
<sequence length="208" mass="23297">MTDISVSALRSASFRWAVSCAQVEGVAWGSFPRQEPEVFIARLTFCRECKGRYERGHKCQTQTRPSTRTSLLSRYRVSRESARRSCWEQEDQEAQDLIRRISKPCPKCNVPTEKSGESVTCQQRKAAVVTTCPARDVNLTGAGFAAFSGTPSVKATIGSFKNATDGDKLVPIQWAGRGFRDDGILAALFNNKMHSPIMYYRLHSMDNY</sequence>